<dbReference type="STRING" id="660518.SAMN05216218_11424"/>
<name>A0A1G7R2V1_9EURY</name>
<evidence type="ECO:0000313" key="4">
    <source>
        <dbReference type="Proteomes" id="UP000199076"/>
    </source>
</evidence>
<dbReference type="InterPro" id="IPR014710">
    <property type="entry name" value="RmlC-like_jellyroll"/>
</dbReference>
<dbReference type="OrthoDB" id="186771at2157"/>
<feature type="region of interest" description="Disordered" evidence="1">
    <location>
        <begin position="63"/>
        <end position="84"/>
    </location>
</feature>
<proteinExistence type="predicted"/>
<evidence type="ECO:0000313" key="3">
    <source>
        <dbReference type="EMBL" id="SDG05106.1"/>
    </source>
</evidence>
<dbReference type="Proteomes" id="UP000199076">
    <property type="component" value="Unassembled WGS sequence"/>
</dbReference>
<evidence type="ECO:0000256" key="1">
    <source>
        <dbReference type="SAM" id="MobiDB-lite"/>
    </source>
</evidence>
<reference evidence="4" key="1">
    <citation type="submission" date="2016-10" db="EMBL/GenBank/DDBJ databases">
        <authorList>
            <person name="Varghese N."/>
            <person name="Submissions S."/>
        </authorList>
    </citation>
    <scope>NUCLEOTIDE SEQUENCE [LARGE SCALE GENOMIC DNA]</scope>
    <source>
        <strain evidence="4">IBRC-M 10760</strain>
    </source>
</reference>
<protein>
    <submittedName>
        <fullName evidence="3">Cupin domain protein</fullName>
    </submittedName>
</protein>
<dbReference type="InterPro" id="IPR011051">
    <property type="entry name" value="RmlC_Cupin_sf"/>
</dbReference>
<dbReference type="Gene3D" id="2.60.120.10">
    <property type="entry name" value="Jelly Rolls"/>
    <property type="match status" value="1"/>
</dbReference>
<keyword evidence="4" id="KW-1185">Reference proteome</keyword>
<dbReference type="SUPFAM" id="SSF51182">
    <property type="entry name" value="RmlC-like cupins"/>
    <property type="match status" value="1"/>
</dbReference>
<dbReference type="PANTHER" id="PTHR37694:SF1">
    <property type="entry name" value="SLR8022 PROTEIN"/>
    <property type="match status" value="1"/>
</dbReference>
<dbReference type="RefSeq" id="WP_092694224.1">
    <property type="nucleotide sequence ID" value="NZ_FNBK01000014.1"/>
</dbReference>
<organism evidence="3 4">
    <name type="scientific">Halorientalis regularis</name>
    <dbReference type="NCBI Taxonomy" id="660518"/>
    <lineage>
        <taxon>Archaea</taxon>
        <taxon>Methanobacteriati</taxon>
        <taxon>Methanobacteriota</taxon>
        <taxon>Stenosarchaea group</taxon>
        <taxon>Halobacteria</taxon>
        <taxon>Halobacteriales</taxon>
        <taxon>Haloarculaceae</taxon>
        <taxon>Halorientalis</taxon>
    </lineage>
</organism>
<dbReference type="InterPro" id="IPR013096">
    <property type="entry name" value="Cupin_2"/>
</dbReference>
<evidence type="ECO:0000259" key="2">
    <source>
        <dbReference type="Pfam" id="PF07883"/>
    </source>
</evidence>
<dbReference type="PANTHER" id="PTHR37694">
    <property type="entry name" value="SLR8022 PROTEIN"/>
    <property type="match status" value="1"/>
</dbReference>
<dbReference type="EMBL" id="FNBK01000014">
    <property type="protein sequence ID" value="SDG05106.1"/>
    <property type="molecule type" value="Genomic_DNA"/>
</dbReference>
<gene>
    <name evidence="3" type="ORF">SAMN05216218_11424</name>
</gene>
<accession>A0A1G7R2V1</accession>
<sequence>MPATDLDSERDYADDQFSAQGVFRTERSKAVCAYFEPGQFIPVHAPDSDVTVVVQSGRGIVRDGDTDHAVEPGSVVSVPAGTDRGVRATAGERLEAVLVTAPPPTDAEHEPVRRGLQNGEFEP</sequence>
<dbReference type="AlphaFoldDB" id="A0A1G7R2V1"/>
<feature type="region of interest" description="Disordered" evidence="1">
    <location>
        <begin position="100"/>
        <end position="123"/>
    </location>
</feature>
<feature type="domain" description="Cupin type-2" evidence="2">
    <location>
        <begin position="35"/>
        <end position="99"/>
    </location>
</feature>
<dbReference type="Pfam" id="PF07883">
    <property type="entry name" value="Cupin_2"/>
    <property type="match status" value="1"/>
</dbReference>